<proteinExistence type="predicted"/>
<evidence type="ECO:0000313" key="1">
    <source>
        <dbReference type="EMBL" id="VBB43252.1"/>
    </source>
</evidence>
<accession>A0A653A6I8</accession>
<gene>
    <name evidence="1" type="ORF">TRIP_B250347</name>
</gene>
<dbReference type="AlphaFoldDB" id="A0A653A6I8"/>
<dbReference type="EMBL" id="UPXX01000018">
    <property type="protein sequence ID" value="VBB43252.1"/>
    <property type="molecule type" value="Genomic_DNA"/>
</dbReference>
<organism evidence="1">
    <name type="scientific">Uncultured Desulfatiglans sp</name>
    <dbReference type="NCBI Taxonomy" id="1748965"/>
    <lineage>
        <taxon>Bacteria</taxon>
        <taxon>Pseudomonadati</taxon>
        <taxon>Thermodesulfobacteriota</taxon>
        <taxon>Desulfobacteria</taxon>
        <taxon>Desulfatiglandales</taxon>
        <taxon>Desulfatiglandaceae</taxon>
        <taxon>Desulfatiglans</taxon>
        <taxon>environmental samples</taxon>
    </lineage>
</organism>
<sequence>MAERMDSSTCAEVERNGLWTLVRLEEFRQPARPAAEAVRRGLLGLWDRLRGSSNTAAEAVAEKDLCVLPEDLLKDVLPGDHFREVAAELRRLQGTVSNGGAGAVNGFAVLRAPGDGIASAIRAMAEEEGWPVPPPLKAEEILAGGEAFLESLLLNVDVPLAIPELESFYLRHHLGFGFLRRLLETLVVTGRRCLVGCNSWAWAFLSRSLGIDRVLKPVYALEAFDGERLQRWFGEAAVGAFQRGFSFRQADSGRYVLRAAPEIGSGSGCGDSEQEGEKQGAPVDVTDFLRHVAAYSRGLPGVAVAIWRFSLRFAYEAEVEEKAQKAAAVDRGATIWVKPWPRVTLPSLPAGRQVPLHLILHALLLHGRLDGRILQKILPLSGTDIIAGLATLVGCGVVEAAPDGSWQVSALGYPAVDDALRGEGYLAGAF</sequence>
<protein>
    <submittedName>
        <fullName evidence="1">Uncharacterized protein</fullName>
    </submittedName>
</protein>
<name>A0A653A6I8_UNCDX</name>
<reference evidence="1" key="1">
    <citation type="submission" date="2018-07" db="EMBL/GenBank/DDBJ databases">
        <authorList>
            <consortium name="Genoscope - CEA"/>
            <person name="William W."/>
        </authorList>
    </citation>
    <scope>NUCLEOTIDE SEQUENCE</scope>
    <source>
        <strain evidence="1">IK1</strain>
    </source>
</reference>